<evidence type="ECO:0000313" key="2">
    <source>
        <dbReference type="Proteomes" id="UP000507245"/>
    </source>
</evidence>
<dbReference type="Proteomes" id="UP000507245">
    <property type="component" value="Unassembled WGS sequence"/>
</dbReference>
<dbReference type="EMBL" id="CAEKKB010000001">
    <property type="protein sequence ID" value="CAB4295661.1"/>
    <property type="molecule type" value="Genomic_DNA"/>
</dbReference>
<protein>
    <submittedName>
        <fullName evidence="1">Uncharacterized protein</fullName>
    </submittedName>
</protein>
<sequence length="100" mass="11104">MNLASKTEGLYCKFASKSYLDSRPMTCSIIYASVLLAGSKQSERLELSNMNKADGRNDQWISLIMRCVSSVSFAVMLNGKVGSQFCPFRGLRNGTNMITY</sequence>
<accession>A0A6J5W5W0</accession>
<reference evidence="2" key="1">
    <citation type="journal article" date="2020" name="Genome Biol.">
        <title>Gamete binning: chromosome-level and haplotype-resolved genome assembly enabled by high-throughput single-cell sequencing of gamete genomes.</title>
        <authorList>
            <person name="Campoy J.A."/>
            <person name="Sun H."/>
            <person name="Goel M."/>
            <person name="Jiao W.-B."/>
            <person name="Folz-Donahue K."/>
            <person name="Wang N."/>
            <person name="Rubio M."/>
            <person name="Liu C."/>
            <person name="Kukat C."/>
            <person name="Ruiz D."/>
            <person name="Huettel B."/>
            <person name="Schneeberger K."/>
        </authorList>
    </citation>
    <scope>NUCLEOTIDE SEQUENCE [LARGE SCALE GENOMIC DNA]</scope>
    <source>
        <strain evidence="2">cv. Rojo Pasion</strain>
    </source>
</reference>
<gene>
    <name evidence="1" type="ORF">ORAREDHAP_LOCUS7098</name>
</gene>
<name>A0A6J5W5W0_PRUAR</name>
<dbReference type="OrthoDB" id="1936608at2759"/>
<keyword evidence="2" id="KW-1185">Reference proteome</keyword>
<dbReference type="AlphaFoldDB" id="A0A6J5W5W0"/>
<evidence type="ECO:0000313" key="1">
    <source>
        <dbReference type="EMBL" id="CAB4295661.1"/>
    </source>
</evidence>
<organism evidence="1 2">
    <name type="scientific">Prunus armeniaca</name>
    <name type="common">Apricot</name>
    <name type="synonym">Armeniaca vulgaris</name>
    <dbReference type="NCBI Taxonomy" id="36596"/>
    <lineage>
        <taxon>Eukaryota</taxon>
        <taxon>Viridiplantae</taxon>
        <taxon>Streptophyta</taxon>
        <taxon>Embryophyta</taxon>
        <taxon>Tracheophyta</taxon>
        <taxon>Spermatophyta</taxon>
        <taxon>Magnoliopsida</taxon>
        <taxon>eudicotyledons</taxon>
        <taxon>Gunneridae</taxon>
        <taxon>Pentapetalae</taxon>
        <taxon>rosids</taxon>
        <taxon>fabids</taxon>
        <taxon>Rosales</taxon>
        <taxon>Rosaceae</taxon>
        <taxon>Amygdaloideae</taxon>
        <taxon>Amygdaleae</taxon>
        <taxon>Prunus</taxon>
    </lineage>
</organism>
<proteinExistence type="predicted"/>